<feature type="region of interest" description="Disordered" evidence="1">
    <location>
        <begin position="493"/>
        <end position="522"/>
    </location>
</feature>
<gene>
    <name evidence="3" type="ORF">BN7_694</name>
</gene>
<feature type="compositionally biased region" description="Polar residues" evidence="1">
    <location>
        <begin position="299"/>
        <end position="308"/>
    </location>
</feature>
<keyword evidence="4" id="KW-1185">Reference proteome</keyword>
<dbReference type="PROSITE" id="PS50011">
    <property type="entry name" value="PROTEIN_KINASE_DOM"/>
    <property type="match status" value="1"/>
</dbReference>
<dbReference type="GO" id="GO:0005524">
    <property type="term" value="F:ATP binding"/>
    <property type="evidence" value="ECO:0007669"/>
    <property type="project" value="InterPro"/>
</dbReference>
<keyword evidence="3" id="KW-0808">Transferase</keyword>
<dbReference type="InParanoid" id="K0KG25"/>
<dbReference type="InterPro" id="IPR000719">
    <property type="entry name" value="Prot_kinase_dom"/>
</dbReference>
<organism evidence="3 4">
    <name type="scientific">Wickerhamomyces ciferrii (strain ATCC 14091 / BCRC 22168 / CBS 111 / JCM 3599 / NBRC 0793 / NRRL Y-1031 F-60-10)</name>
    <name type="common">Yeast</name>
    <name type="synonym">Pichia ciferrii</name>
    <dbReference type="NCBI Taxonomy" id="1206466"/>
    <lineage>
        <taxon>Eukaryota</taxon>
        <taxon>Fungi</taxon>
        <taxon>Dikarya</taxon>
        <taxon>Ascomycota</taxon>
        <taxon>Saccharomycotina</taxon>
        <taxon>Saccharomycetes</taxon>
        <taxon>Phaffomycetales</taxon>
        <taxon>Wickerhamomycetaceae</taxon>
        <taxon>Wickerhamomyces</taxon>
    </lineage>
</organism>
<feature type="compositionally biased region" description="Polar residues" evidence="1">
    <location>
        <begin position="316"/>
        <end position="326"/>
    </location>
</feature>
<feature type="domain" description="Protein kinase" evidence="2">
    <location>
        <begin position="539"/>
        <end position="789"/>
    </location>
</feature>
<keyword evidence="3" id="KW-0418">Kinase</keyword>
<name>K0KG25_WICCF</name>
<sequence length="789" mass="91524">MSQNNQMLAEYVESAETRRNRIKELCKDHRNEVLSLTFEMIKEANGAILSHSANEDRIHLKEIKEIGKLFKVPDSIIENTNSDTISYEESILNDLHWFVLAMTKPQIRLNPLMDPKNVYLYKLIDQVFTKDSDRAMCISNRIIKSAMNPSQSTRLNTLMRHHKDIVISKCEEISLEFIENECIKVADILYNAEKNLVKIDDMFQLYLWNHGMHKQELDIIEMNKNIIERELNSEQFKLSNRKDKVLKLSNLIQSRLGAPIKEDTDVTNKMFYLCTNINWVMSRLDNTFENLEITLETPTSGLNQSTSVGRDRSEIRSNASSNNSSEVIRFNTGPTAIDIIIKSQFTGNGVLFECKRTKYLRQHFRRFISSNTNDQLNSQENQLMGNMLKQMITYCSELNLNTCVLTNWSTIIVIEIDLNQSSPATIDGKEVIDLINSKYRMVDFDDQGLTFNWIIVYLLKHVHKEIDLKEKTKMMEQFLLKFYRTPDHQEIQKEINKKRTHSGRSEDSNVQRNSDHKESRQELEEISSDISTLFPNGISQYVIQGGEGYTSQVFEVYLEDLIKMKLHFESMTDVSPGKKYILKVYNLNPYEFYEEDANIKYQFFNQEVKSLKMIKTHNQYCTSTQNHNSIINTADLYKYFILQLNNSKGEVVLYGYGLLLEYIEKAESTISLNKELIEADYNRQLDILEEIGIIHNDLQNTQNIIITKNSKVYFIDWGLSKIIEKKMINSADSDTLSIDSYSKSGLFTANVGITSSKYSNADDLYTSGNSAIADKHQYDNSKYSKQDEE</sequence>
<protein>
    <submittedName>
        <fullName evidence="3">Microtubule-associated serine/threonine-protein kinase 2</fullName>
        <ecNumber evidence="3">2.7.11.1</ecNumber>
    </submittedName>
</protein>
<evidence type="ECO:0000259" key="2">
    <source>
        <dbReference type="PROSITE" id="PS50011"/>
    </source>
</evidence>
<comment type="caution">
    <text evidence="3">The sequence shown here is derived from an EMBL/GenBank/DDBJ whole genome shotgun (WGS) entry which is preliminary data.</text>
</comment>
<evidence type="ECO:0000256" key="1">
    <source>
        <dbReference type="SAM" id="MobiDB-lite"/>
    </source>
</evidence>
<dbReference type="InterPro" id="IPR011009">
    <property type="entry name" value="Kinase-like_dom_sf"/>
</dbReference>
<dbReference type="GO" id="GO:0004674">
    <property type="term" value="F:protein serine/threonine kinase activity"/>
    <property type="evidence" value="ECO:0007669"/>
    <property type="project" value="UniProtKB-EC"/>
</dbReference>
<dbReference type="HOGENOM" id="CLU_023426_0_0_1"/>
<proteinExistence type="predicted"/>
<dbReference type="SUPFAM" id="SSF56112">
    <property type="entry name" value="Protein kinase-like (PK-like)"/>
    <property type="match status" value="1"/>
</dbReference>
<feature type="region of interest" description="Disordered" evidence="1">
    <location>
        <begin position="299"/>
        <end position="326"/>
    </location>
</feature>
<evidence type="ECO:0000313" key="3">
    <source>
        <dbReference type="EMBL" id="CCH41157.1"/>
    </source>
</evidence>
<dbReference type="EMBL" id="CAIF01000012">
    <property type="protein sequence ID" value="CCH41157.1"/>
    <property type="molecule type" value="Genomic_DNA"/>
</dbReference>
<dbReference type="Gene3D" id="1.10.510.10">
    <property type="entry name" value="Transferase(Phosphotransferase) domain 1"/>
    <property type="match status" value="1"/>
</dbReference>
<accession>K0KG25</accession>
<dbReference type="AlphaFoldDB" id="K0KG25"/>
<dbReference type="Proteomes" id="UP000009328">
    <property type="component" value="Unassembled WGS sequence"/>
</dbReference>
<evidence type="ECO:0000313" key="4">
    <source>
        <dbReference type="Proteomes" id="UP000009328"/>
    </source>
</evidence>
<dbReference type="EC" id="2.7.11.1" evidence="3"/>
<reference evidence="3 4" key="1">
    <citation type="journal article" date="2012" name="Eukaryot. Cell">
        <title>Draft genome sequence of Wickerhamomyces ciferrii NRRL Y-1031 F-60-10.</title>
        <authorList>
            <person name="Schneider J."/>
            <person name="Andrea H."/>
            <person name="Blom J."/>
            <person name="Jaenicke S."/>
            <person name="Ruckert C."/>
            <person name="Schorsch C."/>
            <person name="Szczepanowski R."/>
            <person name="Farwick M."/>
            <person name="Goesmann A."/>
            <person name="Puhler A."/>
            <person name="Schaffer S."/>
            <person name="Tauch A."/>
            <person name="Kohler T."/>
            <person name="Brinkrolf K."/>
        </authorList>
    </citation>
    <scope>NUCLEOTIDE SEQUENCE [LARGE SCALE GENOMIC DNA]</scope>
    <source>
        <strain evidence="4">ATCC 14091 / BCRC 22168 / CBS 111 / JCM 3599 / NBRC 0793 / NRRL Y-1031 F-60-10</strain>
    </source>
</reference>